<sequence>MQRIIKSIYSPSRCFGMCPRPQMFTLPTLLQKITISTNEAGNREREKSVKGRSQRRGGVNSGGGGGLVKDRYPPVTTDLSDPRRRLALLVDASGVEPRVFRNTILPAALKVGTPVLVRIFAVQLSNEWESLVAGSGSARRAPEADATDDSPGADTGSRNSGEAGGDVGGMTRTWCPPVEFFRVERFIPVPMQMEADANHIFDFRQQNKIEAVCFICNEVDRGVFEGFLSNIAGHGFNQYVLDELGMAKEVLEDGRSADGSPTL</sequence>
<name>G0UK30_TRYCI</name>
<reference evidence="2" key="1">
    <citation type="journal article" date="2012" name="Proc. Natl. Acad. Sci. U.S.A.">
        <title>Antigenic diversity is generated by distinct evolutionary mechanisms in African trypanosome species.</title>
        <authorList>
            <person name="Jackson A.P."/>
            <person name="Berry A."/>
            <person name="Aslett M."/>
            <person name="Allison H.C."/>
            <person name="Burton P."/>
            <person name="Vavrova-Anderson J."/>
            <person name="Brown R."/>
            <person name="Browne H."/>
            <person name="Corton N."/>
            <person name="Hauser H."/>
            <person name="Gamble J."/>
            <person name="Gilderthorp R."/>
            <person name="Marcello L."/>
            <person name="McQuillan J."/>
            <person name="Otto T.D."/>
            <person name="Quail M.A."/>
            <person name="Sanders M.J."/>
            <person name="van Tonder A."/>
            <person name="Ginger M.L."/>
            <person name="Field M.C."/>
            <person name="Barry J.D."/>
            <person name="Hertz-Fowler C."/>
            <person name="Berriman M."/>
        </authorList>
    </citation>
    <scope>NUCLEOTIDE SEQUENCE</scope>
    <source>
        <strain evidence="2">IL3000</strain>
    </source>
</reference>
<feature type="region of interest" description="Disordered" evidence="1">
    <location>
        <begin position="36"/>
        <end position="79"/>
    </location>
</feature>
<evidence type="ECO:0000256" key="1">
    <source>
        <dbReference type="SAM" id="MobiDB-lite"/>
    </source>
</evidence>
<organism evidence="2">
    <name type="scientific">Trypanosoma congolense (strain IL3000)</name>
    <dbReference type="NCBI Taxonomy" id="1068625"/>
    <lineage>
        <taxon>Eukaryota</taxon>
        <taxon>Discoba</taxon>
        <taxon>Euglenozoa</taxon>
        <taxon>Kinetoplastea</taxon>
        <taxon>Metakinetoplastina</taxon>
        <taxon>Trypanosomatida</taxon>
        <taxon>Trypanosomatidae</taxon>
        <taxon>Trypanosoma</taxon>
        <taxon>Nannomonas</taxon>
    </lineage>
</organism>
<dbReference type="VEuPathDB" id="TriTrypDB:TcIL3000_3_1620"/>
<proteinExistence type="predicted"/>
<accession>G0UK30</accession>
<protein>
    <submittedName>
        <fullName evidence="2">Uncharacterized protein</fullName>
    </submittedName>
</protein>
<gene>
    <name evidence="2" type="ORF">TCIL3000_3_1620</name>
</gene>
<feature type="region of interest" description="Disordered" evidence="1">
    <location>
        <begin position="134"/>
        <end position="169"/>
    </location>
</feature>
<dbReference type="AlphaFoldDB" id="G0UK30"/>
<evidence type="ECO:0000313" key="2">
    <source>
        <dbReference type="EMBL" id="CCC89735.1"/>
    </source>
</evidence>
<dbReference type="EMBL" id="HE575316">
    <property type="protein sequence ID" value="CCC89735.1"/>
    <property type="molecule type" value="Genomic_DNA"/>
</dbReference>